<dbReference type="AlphaFoldDB" id="A0AAD9J9W5"/>
<proteinExistence type="inferred from homology"/>
<feature type="region of interest" description="Disordered" evidence="4">
    <location>
        <begin position="66"/>
        <end position="85"/>
    </location>
</feature>
<dbReference type="GO" id="GO:0005739">
    <property type="term" value="C:mitochondrion"/>
    <property type="evidence" value="ECO:0007669"/>
    <property type="project" value="UniProtKB-SubCell"/>
</dbReference>
<organism evidence="5 6">
    <name type="scientific">Paralvinella palmiformis</name>
    <dbReference type="NCBI Taxonomy" id="53620"/>
    <lineage>
        <taxon>Eukaryota</taxon>
        <taxon>Metazoa</taxon>
        <taxon>Spiralia</taxon>
        <taxon>Lophotrochozoa</taxon>
        <taxon>Annelida</taxon>
        <taxon>Polychaeta</taxon>
        <taxon>Sedentaria</taxon>
        <taxon>Canalipalpata</taxon>
        <taxon>Terebellida</taxon>
        <taxon>Terebelliformia</taxon>
        <taxon>Alvinellidae</taxon>
        <taxon>Paralvinella</taxon>
    </lineage>
</organism>
<evidence type="ECO:0000256" key="2">
    <source>
        <dbReference type="ARBA" id="ARBA00023157"/>
    </source>
</evidence>
<dbReference type="Proteomes" id="UP001208570">
    <property type="component" value="Unassembled WGS sequence"/>
</dbReference>
<protein>
    <recommendedName>
        <fullName evidence="3">COX assembly mitochondrial protein</fullName>
    </recommendedName>
</protein>
<keyword evidence="2" id="KW-1015">Disulfide bond</keyword>
<dbReference type="InterPro" id="IPR013892">
    <property type="entry name" value="Cyt_c_biogenesis_Cmc1-like"/>
</dbReference>
<keyword evidence="3" id="KW-0496">Mitochondrion</keyword>
<sequence length="85" mass="9730">MRVMRKQFGGAALFDMHPDLSADIHTPECNELIELLKQCYTENPWGKFVGKCSTIDSKVAKCLARERAENSRKNREKRKEKSATS</sequence>
<evidence type="ECO:0000256" key="3">
    <source>
        <dbReference type="RuleBase" id="RU364104"/>
    </source>
</evidence>
<evidence type="ECO:0000313" key="5">
    <source>
        <dbReference type="EMBL" id="KAK2149193.1"/>
    </source>
</evidence>
<dbReference type="Pfam" id="PF08583">
    <property type="entry name" value="Cmc1"/>
    <property type="match status" value="1"/>
</dbReference>
<comment type="caution">
    <text evidence="5">The sequence shown here is derived from an EMBL/GenBank/DDBJ whole genome shotgun (WGS) entry which is preliminary data.</text>
</comment>
<keyword evidence="6" id="KW-1185">Reference proteome</keyword>
<dbReference type="EMBL" id="JAODUP010000463">
    <property type="protein sequence ID" value="KAK2149193.1"/>
    <property type="molecule type" value="Genomic_DNA"/>
</dbReference>
<comment type="similarity">
    <text evidence="1 3">Belongs to the CMC family.</text>
</comment>
<evidence type="ECO:0000256" key="4">
    <source>
        <dbReference type="SAM" id="MobiDB-lite"/>
    </source>
</evidence>
<evidence type="ECO:0000313" key="6">
    <source>
        <dbReference type="Proteomes" id="UP001208570"/>
    </source>
</evidence>
<comment type="subcellular location">
    <subcellularLocation>
        <location evidence="3">Mitochondrion</location>
    </subcellularLocation>
</comment>
<name>A0AAD9J9W5_9ANNE</name>
<accession>A0AAD9J9W5</accession>
<reference evidence="5" key="1">
    <citation type="journal article" date="2023" name="Mol. Biol. Evol.">
        <title>Third-Generation Sequencing Reveals the Adaptive Role of the Epigenome in Three Deep-Sea Polychaetes.</title>
        <authorList>
            <person name="Perez M."/>
            <person name="Aroh O."/>
            <person name="Sun Y."/>
            <person name="Lan Y."/>
            <person name="Juniper S.K."/>
            <person name="Young C.R."/>
            <person name="Angers B."/>
            <person name="Qian P.Y."/>
        </authorList>
    </citation>
    <scope>NUCLEOTIDE SEQUENCE</scope>
    <source>
        <strain evidence="5">P08H-3</strain>
    </source>
</reference>
<gene>
    <name evidence="5" type="ORF">LSH36_463g05067</name>
</gene>
<evidence type="ECO:0000256" key="1">
    <source>
        <dbReference type="ARBA" id="ARBA00007347"/>
    </source>
</evidence>